<accession>A0ABV9BZ62</accession>
<dbReference type="InterPro" id="IPR000531">
    <property type="entry name" value="Beta-barrel_TonB"/>
</dbReference>
<dbReference type="Gene3D" id="2.40.170.20">
    <property type="entry name" value="TonB-dependent receptor, beta-barrel domain"/>
    <property type="match status" value="1"/>
</dbReference>
<evidence type="ECO:0000256" key="16">
    <source>
        <dbReference type="SAM" id="SignalP"/>
    </source>
</evidence>
<evidence type="ECO:0000256" key="7">
    <source>
        <dbReference type="ARBA" id="ARBA00022729"/>
    </source>
</evidence>
<name>A0ABV9BZ62_9GAMM</name>
<evidence type="ECO:0000259" key="17">
    <source>
        <dbReference type="SMART" id="SM00965"/>
    </source>
</evidence>
<keyword evidence="19" id="KW-1185">Reference proteome</keyword>
<keyword evidence="11 14" id="KW-0472">Membrane</keyword>
<evidence type="ECO:0000256" key="11">
    <source>
        <dbReference type="ARBA" id="ARBA00023136"/>
    </source>
</evidence>
<keyword evidence="4 14" id="KW-1134">Transmembrane beta strand</keyword>
<reference evidence="19" key="1">
    <citation type="journal article" date="2019" name="Int. J. Syst. Evol. Microbiol.">
        <title>The Global Catalogue of Microorganisms (GCM) 10K type strain sequencing project: providing services to taxonomists for standard genome sequencing and annotation.</title>
        <authorList>
            <consortium name="The Broad Institute Genomics Platform"/>
            <consortium name="The Broad Institute Genome Sequencing Center for Infectious Disease"/>
            <person name="Wu L."/>
            <person name="Ma J."/>
        </authorList>
    </citation>
    <scope>NUCLEOTIDE SEQUENCE [LARGE SCALE GENOMIC DNA]</scope>
    <source>
        <strain evidence="19">CCM 4481</strain>
    </source>
</reference>
<evidence type="ECO:0000256" key="3">
    <source>
        <dbReference type="ARBA" id="ARBA00022448"/>
    </source>
</evidence>
<evidence type="ECO:0000256" key="8">
    <source>
        <dbReference type="ARBA" id="ARBA00023004"/>
    </source>
</evidence>
<keyword evidence="6 14" id="KW-0812">Transmembrane</keyword>
<dbReference type="Gene3D" id="3.55.50.30">
    <property type="match status" value="1"/>
</dbReference>
<dbReference type="InterPro" id="IPR010105">
    <property type="entry name" value="TonB_sidphr_rcpt"/>
</dbReference>
<comment type="subcellular location">
    <subcellularLocation>
        <location evidence="1 14">Cell outer membrane</location>
        <topology evidence="1 14">Multi-pass membrane protein</topology>
    </subcellularLocation>
</comment>
<evidence type="ECO:0000313" key="18">
    <source>
        <dbReference type="EMBL" id="MFC4526029.1"/>
    </source>
</evidence>
<dbReference type="PANTHER" id="PTHR32552:SF68">
    <property type="entry name" value="FERRICHROME OUTER MEMBRANE TRANSPORTER_PHAGE RECEPTOR"/>
    <property type="match status" value="1"/>
</dbReference>
<keyword evidence="9" id="KW-0406">Ion transport</keyword>
<keyword evidence="3 14" id="KW-0813">Transport</keyword>
<sequence>MTVRAQLLFYGSVAMAMTLLAPGAAMAVAHSAPADTRVEFAIPAQSLAAALIAFGKQANVQVLTAGGAVAGFRSPGVSGSYSVEAALSRLLQGSDLNYEFTDAGTVVVRPRDVASPTQAADASQVKELAPVRTDAMVDRDVGFMADLSSLATRNDAYLIDVPQSISVVTRDLIDSQQILTVADAVRNVAGVQYIDGSDGLPLFQIRGFYTGNGLTDGMPNSIAGSGDYPPLVGVQRVEVLKGPQSILGDTTGGSFGGLVNITTKQPQSEPVHQLSYALGERGETQAGLDLAGPLGSTPGLTYRLVLSGEYADHTPQGYGHRRSAYIAPSVGWRGRTTNLVVGVQRIDHRLPIPDHVVLLNGSLSSASPFGLLTGSPSDYASYQSDRLYYLLDQQLGDTWAWRSRGQYVQQRNDQQSWTLYNPAANGNADPIAEAYRYSDAYYSLQNDLVGVFGAGQVTHTVTLGFDYSRSRLGHSDDFLHAYDGAQFNLFTSAPLPSVASVIQPADNLPLGGTPWSIDSGLFLQDQLALGEHWNVLAAVRRAAYEVATVDTAGNPWNPRRTKWVPNAGLVYKLTADVALYSSMASGFQPVSFLGENGRPLVPALSRQLEAGAKFNLFDQRARLTLSLYRIMLDHSYVLVSPQPPNFAELGPGQTNRGAELELAGQLAPGLDISSSYTFAQISNHDGTAATGAPRQRFNLWASYWFQGAALHGWGVAGGVLARSHSLGQSLDGLTYFSIPGQAEVGANVSYRSDRWRVTLGLKNLLARRLYADDFDETFVPVRTRRTFLLTGTYDF</sequence>
<dbReference type="Pfam" id="PF07715">
    <property type="entry name" value="Plug"/>
    <property type="match status" value="1"/>
</dbReference>
<keyword evidence="10 15" id="KW-0798">TonB box</keyword>
<dbReference type="Proteomes" id="UP001595961">
    <property type="component" value="Unassembled WGS sequence"/>
</dbReference>
<feature type="signal peptide" evidence="16">
    <location>
        <begin position="1"/>
        <end position="27"/>
    </location>
</feature>
<dbReference type="Pfam" id="PF00593">
    <property type="entry name" value="TonB_dep_Rec_b-barrel"/>
    <property type="match status" value="1"/>
</dbReference>
<evidence type="ECO:0000256" key="9">
    <source>
        <dbReference type="ARBA" id="ARBA00023065"/>
    </source>
</evidence>
<evidence type="ECO:0000256" key="2">
    <source>
        <dbReference type="ARBA" id="ARBA00009810"/>
    </source>
</evidence>
<evidence type="ECO:0000256" key="5">
    <source>
        <dbReference type="ARBA" id="ARBA00022496"/>
    </source>
</evidence>
<evidence type="ECO:0000256" key="10">
    <source>
        <dbReference type="ARBA" id="ARBA00023077"/>
    </source>
</evidence>
<dbReference type="SUPFAM" id="SSF56935">
    <property type="entry name" value="Porins"/>
    <property type="match status" value="1"/>
</dbReference>
<dbReference type="PANTHER" id="PTHR32552">
    <property type="entry name" value="FERRICHROME IRON RECEPTOR-RELATED"/>
    <property type="match status" value="1"/>
</dbReference>
<evidence type="ECO:0000256" key="4">
    <source>
        <dbReference type="ARBA" id="ARBA00022452"/>
    </source>
</evidence>
<gene>
    <name evidence="18" type="ORF">ACFO5W_05200</name>
</gene>
<evidence type="ECO:0000256" key="12">
    <source>
        <dbReference type="ARBA" id="ARBA00023170"/>
    </source>
</evidence>
<dbReference type="Gene3D" id="2.170.130.10">
    <property type="entry name" value="TonB-dependent receptor, plug domain"/>
    <property type="match status" value="1"/>
</dbReference>
<keyword evidence="7 16" id="KW-0732">Signal</keyword>
<dbReference type="SMART" id="SM00965">
    <property type="entry name" value="STN"/>
    <property type="match status" value="1"/>
</dbReference>
<dbReference type="Pfam" id="PF07660">
    <property type="entry name" value="STN"/>
    <property type="match status" value="1"/>
</dbReference>
<evidence type="ECO:0000256" key="14">
    <source>
        <dbReference type="PROSITE-ProRule" id="PRU01360"/>
    </source>
</evidence>
<proteinExistence type="inferred from homology"/>
<dbReference type="InterPro" id="IPR036942">
    <property type="entry name" value="Beta-barrel_TonB_sf"/>
</dbReference>
<evidence type="ECO:0000256" key="1">
    <source>
        <dbReference type="ARBA" id="ARBA00004571"/>
    </source>
</evidence>
<feature type="domain" description="Secretin/TonB short N-terminal" evidence="17">
    <location>
        <begin position="60"/>
        <end position="111"/>
    </location>
</feature>
<dbReference type="PROSITE" id="PS52016">
    <property type="entry name" value="TONB_DEPENDENT_REC_3"/>
    <property type="match status" value="1"/>
</dbReference>
<dbReference type="InterPro" id="IPR039426">
    <property type="entry name" value="TonB-dep_rcpt-like"/>
</dbReference>
<keyword evidence="12 18" id="KW-0675">Receptor</keyword>
<feature type="chain" id="PRO_5046280570" evidence="16">
    <location>
        <begin position="28"/>
        <end position="795"/>
    </location>
</feature>
<keyword evidence="8" id="KW-0408">Iron</keyword>
<evidence type="ECO:0000256" key="13">
    <source>
        <dbReference type="ARBA" id="ARBA00023237"/>
    </source>
</evidence>
<dbReference type="InterPro" id="IPR011662">
    <property type="entry name" value="Secretin/TonB_short_N"/>
</dbReference>
<keyword evidence="13 14" id="KW-0998">Cell outer membrane</keyword>
<evidence type="ECO:0000256" key="15">
    <source>
        <dbReference type="RuleBase" id="RU003357"/>
    </source>
</evidence>
<dbReference type="CDD" id="cd01347">
    <property type="entry name" value="ligand_gated_channel"/>
    <property type="match status" value="1"/>
</dbReference>
<dbReference type="NCBIfam" id="TIGR01783">
    <property type="entry name" value="TonB-siderophor"/>
    <property type="match status" value="1"/>
</dbReference>
<protein>
    <submittedName>
        <fullName evidence="18">TonB-dependent siderophore receptor</fullName>
    </submittedName>
</protein>
<dbReference type="InterPro" id="IPR037066">
    <property type="entry name" value="Plug_dom_sf"/>
</dbReference>
<keyword evidence="5" id="KW-0410">Iron transport</keyword>
<dbReference type="EMBL" id="JBHSGA010000008">
    <property type="protein sequence ID" value="MFC4526029.1"/>
    <property type="molecule type" value="Genomic_DNA"/>
</dbReference>
<dbReference type="InterPro" id="IPR012910">
    <property type="entry name" value="Plug_dom"/>
</dbReference>
<comment type="similarity">
    <text evidence="2 14 15">Belongs to the TonB-dependent receptor family.</text>
</comment>
<dbReference type="RefSeq" id="WP_266150754.1">
    <property type="nucleotide sequence ID" value="NZ_CP064028.1"/>
</dbReference>
<evidence type="ECO:0000256" key="6">
    <source>
        <dbReference type="ARBA" id="ARBA00022692"/>
    </source>
</evidence>
<evidence type="ECO:0000313" key="19">
    <source>
        <dbReference type="Proteomes" id="UP001595961"/>
    </source>
</evidence>
<comment type="caution">
    <text evidence="18">The sequence shown here is derived from an EMBL/GenBank/DDBJ whole genome shotgun (WGS) entry which is preliminary data.</text>
</comment>
<organism evidence="18 19">
    <name type="scientific">Dyella halodurans</name>
    <dbReference type="NCBI Taxonomy" id="1920171"/>
    <lineage>
        <taxon>Bacteria</taxon>
        <taxon>Pseudomonadati</taxon>
        <taxon>Pseudomonadota</taxon>
        <taxon>Gammaproteobacteria</taxon>
        <taxon>Lysobacterales</taxon>
        <taxon>Rhodanobacteraceae</taxon>
        <taxon>Dyella</taxon>
    </lineage>
</organism>